<proteinExistence type="predicted"/>
<accession>A0A0F9LCF2</accession>
<gene>
    <name evidence="1" type="ORF">LCGC14_1527650</name>
</gene>
<name>A0A0F9LCF2_9ZZZZ</name>
<dbReference type="EMBL" id="LAZR01011408">
    <property type="protein sequence ID" value="KKM61850.1"/>
    <property type="molecule type" value="Genomic_DNA"/>
</dbReference>
<organism evidence="1">
    <name type="scientific">marine sediment metagenome</name>
    <dbReference type="NCBI Taxonomy" id="412755"/>
    <lineage>
        <taxon>unclassified sequences</taxon>
        <taxon>metagenomes</taxon>
        <taxon>ecological metagenomes</taxon>
    </lineage>
</organism>
<protein>
    <submittedName>
        <fullName evidence="1">Uncharacterized protein</fullName>
    </submittedName>
</protein>
<sequence>MNWLISNLQKEARRFESGHSARYYTRPSRGKGNGVVHQPSFRKGKVLNYDPESRRYVLVDEKSGEEVRVHPRNMVPDSIAPIKTEIAPEVPEAPIVPVVPEIDIV</sequence>
<dbReference type="AlphaFoldDB" id="A0A0F9LCF2"/>
<reference evidence="1" key="1">
    <citation type="journal article" date="2015" name="Nature">
        <title>Complex archaea that bridge the gap between prokaryotes and eukaryotes.</title>
        <authorList>
            <person name="Spang A."/>
            <person name="Saw J.H."/>
            <person name="Jorgensen S.L."/>
            <person name="Zaremba-Niedzwiedzka K."/>
            <person name="Martijn J."/>
            <person name="Lind A.E."/>
            <person name="van Eijk R."/>
            <person name="Schleper C."/>
            <person name="Guy L."/>
            <person name="Ettema T.J."/>
        </authorList>
    </citation>
    <scope>NUCLEOTIDE SEQUENCE</scope>
</reference>
<comment type="caution">
    <text evidence="1">The sequence shown here is derived from an EMBL/GenBank/DDBJ whole genome shotgun (WGS) entry which is preliminary data.</text>
</comment>
<evidence type="ECO:0000313" key="1">
    <source>
        <dbReference type="EMBL" id="KKM61850.1"/>
    </source>
</evidence>